<evidence type="ECO:0000259" key="1">
    <source>
        <dbReference type="PROSITE" id="PS50097"/>
    </source>
</evidence>
<dbReference type="Gene3D" id="1.10.10.2360">
    <property type="match status" value="1"/>
</dbReference>
<reference evidence="2" key="1">
    <citation type="journal article" date="2020" name="Stud. Mycol.">
        <title>101 Dothideomycetes genomes: a test case for predicting lifestyles and emergence of pathogens.</title>
        <authorList>
            <person name="Haridas S."/>
            <person name="Albert R."/>
            <person name="Binder M."/>
            <person name="Bloem J."/>
            <person name="Labutti K."/>
            <person name="Salamov A."/>
            <person name="Andreopoulos B."/>
            <person name="Baker S."/>
            <person name="Barry K."/>
            <person name="Bills G."/>
            <person name="Bluhm B."/>
            <person name="Cannon C."/>
            <person name="Castanera R."/>
            <person name="Culley D."/>
            <person name="Daum C."/>
            <person name="Ezra D."/>
            <person name="Gonzalez J."/>
            <person name="Henrissat B."/>
            <person name="Kuo A."/>
            <person name="Liang C."/>
            <person name="Lipzen A."/>
            <person name="Lutzoni F."/>
            <person name="Magnuson J."/>
            <person name="Mondo S."/>
            <person name="Nolan M."/>
            <person name="Ohm R."/>
            <person name="Pangilinan J."/>
            <person name="Park H.-J."/>
            <person name="Ramirez L."/>
            <person name="Alfaro M."/>
            <person name="Sun H."/>
            <person name="Tritt A."/>
            <person name="Yoshinaga Y."/>
            <person name="Zwiers L.-H."/>
            <person name="Turgeon B."/>
            <person name="Goodwin S."/>
            <person name="Spatafora J."/>
            <person name="Crous P."/>
            <person name="Grigoriev I."/>
        </authorList>
    </citation>
    <scope>NUCLEOTIDE SEQUENCE</scope>
    <source>
        <strain evidence="2">CBS 690.94</strain>
    </source>
</reference>
<gene>
    <name evidence="2" type="ORF">P171DRAFT_411257</name>
</gene>
<organism evidence="2 3">
    <name type="scientific">Karstenula rhodostoma CBS 690.94</name>
    <dbReference type="NCBI Taxonomy" id="1392251"/>
    <lineage>
        <taxon>Eukaryota</taxon>
        <taxon>Fungi</taxon>
        <taxon>Dikarya</taxon>
        <taxon>Ascomycota</taxon>
        <taxon>Pezizomycotina</taxon>
        <taxon>Dothideomycetes</taxon>
        <taxon>Pleosporomycetidae</taxon>
        <taxon>Pleosporales</taxon>
        <taxon>Massarineae</taxon>
        <taxon>Didymosphaeriaceae</taxon>
        <taxon>Karstenula</taxon>
    </lineage>
</organism>
<comment type="caution">
    <text evidence="2">The sequence shown here is derived from an EMBL/GenBank/DDBJ whole genome shotgun (WGS) entry which is preliminary data.</text>
</comment>
<dbReference type="InterPro" id="IPR011333">
    <property type="entry name" value="SKP1/BTB/POZ_sf"/>
</dbReference>
<dbReference type="SUPFAM" id="SSF54695">
    <property type="entry name" value="POZ domain"/>
    <property type="match status" value="1"/>
</dbReference>
<evidence type="ECO:0000313" key="3">
    <source>
        <dbReference type="Proteomes" id="UP000799764"/>
    </source>
</evidence>
<dbReference type="Gene3D" id="3.30.710.10">
    <property type="entry name" value="Potassium Channel Kv1.1, Chain A"/>
    <property type="match status" value="1"/>
</dbReference>
<dbReference type="AlphaFoldDB" id="A0A9P4PJQ3"/>
<dbReference type="OrthoDB" id="194443at2759"/>
<protein>
    <recommendedName>
        <fullName evidence="1">BTB domain-containing protein</fullName>
    </recommendedName>
</protein>
<keyword evidence="3" id="KW-1185">Reference proteome</keyword>
<name>A0A9P4PJQ3_9PLEO</name>
<dbReference type="CDD" id="cd18186">
    <property type="entry name" value="BTB_POZ_ZBTB_KLHL-like"/>
    <property type="match status" value="1"/>
</dbReference>
<dbReference type="Proteomes" id="UP000799764">
    <property type="component" value="Unassembled WGS sequence"/>
</dbReference>
<feature type="domain" description="BTB" evidence="1">
    <location>
        <begin position="107"/>
        <end position="159"/>
    </location>
</feature>
<proteinExistence type="predicted"/>
<dbReference type="PANTHER" id="PTHR47843">
    <property type="entry name" value="BTB DOMAIN-CONTAINING PROTEIN-RELATED"/>
    <property type="match status" value="1"/>
</dbReference>
<dbReference type="InterPro" id="IPR000210">
    <property type="entry name" value="BTB/POZ_dom"/>
</dbReference>
<evidence type="ECO:0000313" key="2">
    <source>
        <dbReference type="EMBL" id="KAF2445426.1"/>
    </source>
</evidence>
<dbReference type="EMBL" id="MU001499">
    <property type="protein sequence ID" value="KAF2445426.1"/>
    <property type="molecule type" value="Genomic_DNA"/>
</dbReference>
<accession>A0A9P4PJQ3</accession>
<dbReference type="PROSITE" id="PS50097">
    <property type="entry name" value="BTB"/>
    <property type="match status" value="1"/>
</dbReference>
<sequence>MEKIAAGYSALMTFTPYTERNPYGTFDQYQTISSSSEYANLSLEELRLEDYKHGRTEDPRPINVFPNMNREGHFSFDLLRGPGIEICVGVSSSSAHTSTHDVWCLPRRLISHFSPFLKAAHERDFKERQESRIKLPEDDARVFDLFVQWMYYGEYAIASAFAESQRPGDRVSIHARCWTLGDKLLCTDFKNYAMGHLHRQHTTAFPRRPVTTQDVNYACENSVANSKLRKFYFAFVIEHFDNLDRLQGSTEEWDEVWLAHADLRLLLLQNLRTAVEERATVGNDTDYFDRYDALVASSEEHSQGTITHPSV</sequence>